<dbReference type="Gene3D" id="3.40.50.1820">
    <property type="entry name" value="alpha/beta hydrolase"/>
    <property type="match status" value="1"/>
</dbReference>
<dbReference type="AlphaFoldDB" id="A0A1Z3LUR9"/>
<dbReference type="Gene3D" id="2.140.10.30">
    <property type="entry name" value="Dipeptidylpeptidase IV, N-terminal domain"/>
    <property type="match status" value="1"/>
</dbReference>
<gene>
    <name evidence="3" type="ORF">CD943_02800</name>
</gene>
<protein>
    <submittedName>
        <fullName evidence="3">Peptidase S9</fullName>
    </submittedName>
</protein>
<dbReference type="InterPro" id="IPR050278">
    <property type="entry name" value="Serine_Prot_S9B/DPPIV"/>
</dbReference>
<dbReference type="SUPFAM" id="SSF82171">
    <property type="entry name" value="DPP6 N-terminal domain-like"/>
    <property type="match status" value="1"/>
</dbReference>
<dbReference type="InterPro" id="IPR002469">
    <property type="entry name" value="Peptidase_S9B_N"/>
</dbReference>
<dbReference type="GO" id="GO:0008236">
    <property type="term" value="F:serine-type peptidase activity"/>
    <property type="evidence" value="ECO:0007669"/>
    <property type="project" value="InterPro"/>
</dbReference>
<evidence type="ECO:0000259" key="2">
    <source>
        <dbReference type="Pfam" id="PF00930"/>
    </source>
</evidence>
<sequence length="810" mass="89937">MRGFATFPTTRLWPLSEKPLIRALRAHLLPQGEKDELRMTTEDSVSSFTAMRTFLLASTILMAATSAFAQSSPQPTAPPAATAPASSILTVERVFANPSLAGPVAKGVSLSPDGELVAFLRSREDDVDVLDLWAAPVKGGESFKLIDARALVPDAGELSEAEKARRERMRISQRGVVEYSWDEQGRYILAPLEGDVFLANRADGSVRRLTETAADEIDAKVSPKGAFVSFVRDQNLFLVNLETGAEQAITTDGKDLITWATAEFIAQEELDRDTGYWWSPNERYIALQRTDESTVDVIPRLDITGGGASVISQRYPRAGRPNAVVELYVQDVQSGQRVKVDLGADTDIYLGRVNWAADGSVAYVQRLSRDQKRLDLLSVDPATGASRVIASQTSNAWVNVTHDFKALKDGNFIWSSEESGWRHLYLYNKDGRRLRAITRGDYPVKALDGVNQDTGEVFFTASMRDGKEYPIEQQLFRASYKRTLSPTEVTPRGGWWSASVNNTGTAYVGNYSDVNTPSQSALYSINGQRVRWIEENRLQPDHPFWPYAERQQKPTFGTLQSHGETLMWQMTTPPGFDPSKTYPVVMEVYGGPSGGGVKNAWQPAKTQLLTEAGYIVFRLDNRGEGDRSAAFKQALYLKMGQPEIADQVIGADYLRSLPYVDDSRIAMMGWSYGGFMSLMALTEPKMGLAAALAGAPPTEWSLYDTAYTERYMSTPQANVDGYAASDVVNRLDNLTGRLLLMHGMADDNVIFENTTRVLNALQEKSIPFETMLYPGQRHGIRGNDRQLHQWRTYLDFLDRTIGTRAPQKAD</sequence>
<feature type="domain" description="Dipeptidylpeptidase IV N-terminal" evidence="2">
    <location>
        <begin position="191"/>
        <end position="517"/>
    </location>
</feature>
<reference evidence="3 4" key="2">
    <citation type="submission" date="2017-06" db="EMBL/GenBank/DDBJ databases">
        <authorList>
            <person name="Kim H.J."/>
            <person name="Triplett B.A."/>
        </authorList>
    </citation>
    <scope>NUCLEOTIDE SEQUENCE [LARGE SCALE GENOMIC DNA]</scope>
    <source>
        <strain evidence="3 4">BZC3</strain>
    </source>
</reference>
<dbReference type="Proteomes" id="UP000197024">
    <property type="component" value="Chromosome"/>
</dbReference>
<dbReference type="Pfam" id="PF00326">
    <property type="entry name" value="Peptidase_S9"/>
    <property type="match status" value="1"/>
</dbReference>
<accession>A0A1Z3LUR9</accession>
<feature type="domain" description="Peptidase S9 prolyl oligopeptidase catalytic" evidence="1">
    <location>
        <begin position="604"/>
        <end position="802"/>
    </location>
</feature>
<dbReference type="EMBL" id="CP021995">
    <property type="protein sequence ID" value="ASD25913.1"/>
    <property type="molecule type" value="Genomic_DNA"/>
</dbReference>
<proteinExistence type="predicted"/>
<organism evidence="3 4">
    <name type="scientific">Brevundimonas diminuta</name>
    <name type="common">Pseudomonas diminuta</name>
    <dbReference type="NCBI Taxonomy" id="293"/>
    <lineage>
        <taxon>Bacteria</taxon>
        <taxon>Pseudomonadati</taxon>
        <taxon>Pseudomonadota</taxon>
        <taxon>Alphaproteobacteria</taxon>
        <taxon>Caulobacterales</taxon>
        <taxon>Caulobacteraceae</taxon>
        <taxon>Brevundimonas</taxon>
    </lineage>
</organism>
<dbReference type="Pfam" id="PF00930">
    <property type="entry name" value="DPPIV_N"/>
    <property type="match status" value="1"/>
</dbReference>
<evidence type="ECO:0000313" key="4">
    <source>
        <dbReference type="Proteomes" id="UP000197024"/>
    </source>
</evidence>
<dbReference type="InterPro" id="IPR029058">
    <property type="entry name" value="AB_hydrolase_fold"/>
</dbReference>
<dbReference type="PANTHER" id="PTHR11731:SF193">
    <property type="entry name" value="DIPEPTIDYL PEPTIDASE 9"/>
    <property type="match status" value="1"/>
</dbReference>
<name>A0A1Z3LUR9_BREDI</name>
<evidence type="ECO:0000313" key="3">
    <source>
        <dbReference type="EMBL" id="ASD25913.1"/>
    </source>
</evidence>
<dbReference type="InterPro" id="IPR001375">
    <property type="entry name" value="Peptidase_S9_cat"/>
</dbReference>
<evidence type="ECO:0000259" key="1">
    <source>
        <dbReference type="Pfam" id="PF00326"/>
    </source>
</evidence>
<reference evidence="3 4" key="1">
    <citation type="submission" date="2017-06" db="EMBL/GenBank/DDBJ databases">
        <title>Biodegradation of gentamicin by bacterial consortia AMQD4 in synthetic medium and raw gentamicin sewage.</title>
        <authorList>
            <person name="Chang H."/>
            <person name="Feng Y."/>
            <person name="Li Z."/>
            <person name="Xue J."/>
            <person name="Cheng D."/>
        </authorList>
    </citation>
    <scope>NUCLEOTIDE SEQUENCE [LARGE SCALE GENOMIC DNA]</scope>
    <source>
        <strain evidence="3 4">BZC3</strain>
    </source>
</reference>
<dbReference type="SUPFAM" id="SSF53474">
    <property type="entry name" value="alpha/beta-Hydrolases"/>
    <property type="match status" value="1"/>
</dbReference>
<dbReference type="GO" id="GO:0008239">
    <property type="term" value="F:dipeptidyl-peptidase activity"/>
    <property type="evidence" value="ECO:0007669"/>
    <property type="project" value="TreeGrafter"/>
</dbReference>
<dbReference type="STRING" id="293.GCA_000988015_01880"/>
<dbReference type="GO" id="GO:0006508">
    <property type="term" value="P:proteolysis"/>
    <property type="evidence" value="ECO:0007669"/>
    <property type="project" value="InterPro"/>
</dbReference>
<dbReference type="PANTHER" id="PTHR11731">
    <property type="entry name" value="PROTEASE FAMILY S9B,C DIPEPTIDYL-PEPTIDASE IV-RELATED"/>
    <property type="match status" value="1"/>
</dbReference>